<evidence type="ECO:0000259" key="13">
    <source>
        <dbReference type="PROSITE" id="PS50113"/>
    </source>
</evidence>
<evidence type="ECO:0000256" key="6">
    <source>
        <dbReference type="ARBA" id="ARBA00022777"/>
    </source>
</evidence>
<dbReference type="InterPro" id="IPR013655">
    <property type="entry name" value="PAS_fold_3"/>
</dbReference>
<dbReference type="CDD" id="cd00082">
    <property type="entry name" value="HisKA"/>
    <property type="match status" value="1"/>
</dbReference>
<dbReference type="SUPFAM" id="SSF55874">
    <property type="entry name" value="ATPase domain of HSP90 chaperone/DNA topoisomerase II/histidine kinase"/>
    <property type="match status" value="1"/>
</dbReference>
<dbReference type="InterPro" id="IPR001789">
    <property type="entry name" value="Sig_transdc_resp-reg_receiver"/>
</dbReference>
<dbReference type="InterPro" id="IPR013767">
    <property type="entry name" value="PAS_fold"/>
</dbReference>
<dbReference type="InterPro" id="IPR005467">
    <property type="entry name" value="His_kinase_dom"/>
</dbReference>
<dbReference type="EMBL" id="NIDE01000010">
    <property type="protein sequence ID" value="OWK39477.1"/>
    <property type="molecule type" value="Genomic_DNA"/>
</dbReference>
<dbReference type="InterPro" id="IPR004358">
    <property type="entry name" value="Sig_transdc_His_kin-like_C"/>
</dbReference>
<organism evidence="14 15">
    <name type="scientific">Fimbriiglobus ruber</name>
    <dbReference type="NCBI Taxonomy" id="1908690"/>
    <lineage>
        <taxon>Bacteria</taxon>
        <taxon>Pseudomonadati</taxon>
        <taxon>Planctomycetota</taxon>
        <taxon>Planctomycetia</taxon>
        <taxon>Gemmatales</taxon>
        <taxon>Gemmataceae</taxon>
        <taxon>Fimbriiglobus</taxon>
    </lineage>
</organism>
<dbReference type="EC" id="2.7.13.3" evidence="2"/>
<dbReference type="PROSITE" id="PS50110">
    <property type="entry name" value="RESPONSE_REGULATORY"/>
    <property type="match status" value="1"/>
</dbReference>
<feature type="domain" description="PAC" evidence="13">
    <location>
        <begin position="200"/>
        <end position="250"/>
    </location>
</feature>
<dbReference type="OrthoDB" id="5287556at2"/>
<dbReference type="SMART" id="SM00387">
    <property type="entry name" value="HATPase_c"/>
    <property type="match status" value="1"/>
</dbReference>
<evidence type="ECO:0000259" key="10">
    <source>
        <dbReference type="PROSITE" id="PS50109"/>
    </source>
</evidence>
<dbReference type="PANTHER" id="PTHR43065:SF42">
    <property type="entry name" value="TWO-COMPONENT SENSOR PPRA"/>
    <property type="match status" value="1"/>
</dbReference>
<dbReference type="SMART" id="SM00448">
    <property type="entry name" value="REC"/>
    <property type="match status" value="1"/>
</dbReference>
<dbReference type="GO" id="GO:0005524">
    <property type="term" value="F:ATP binding"/>
    <property type="evidence" value="ECO:0007669"/>
    <property type="project" value="UniProtKB-KW"/>
</dbReference>
<dbReference type="InterPro" id="IPR011006">
    <property type="entry name" value="CheY-like_superfamily"/>
</dbReference>
<evidence type="ECO:0000256" key="1">
    <source>
        <dbReference type="ARBA" id="ARBA00000085"/>
    </source>
</evidence>
<evidence type="ECO:0000313" key="15">
    <source>
        <dbReference type="Proteomes" id="UP000214646"/>
    </source>
</evidence>
<keyword evidence="5" id="KW-0547">Nucleotide-binding</keyword>
<dbReference type="Pfam" id="PF13426">
    <property type="entry name" value="PAS_9"/>
    <property type="match status" value="2"/>
</dbReference>
<feature type="domain" description="PAS" evidence="12">
    <location>
        <begin position="1"/>
        <end position="70"/>
    </location>
</feature>
<comment type="caution">
    <text evidence="14">The sequence shown here is derived from an EMBL/GenBank/DDBJ whole genome shotgun (WGS) entry which is preliminary data.</text>
</comment>
<dbReference type="PROSITE" id="PS50112">
    <property type="entry name" value="PAS"/>
    <property type="match status" value="4"/>
</dbReference>
<dbReference type="InterPro" id="IPR000014">
    <property type="entry name" value="PAS"/>
</dbReference>
<dbReference type="SUPFAM" id="SSF47384">
    <property type="entry name" value="Homodimeric domain of signal transducing histidine kinase"/>
    <property type="match status" value="1"/>
</dbReference>
<evidence type="ECO:0000256" key="5">
    <source>
        <dbReference type="ARBA" id="ARBA00022741"/>
    </source>
</evidence>
<comment type="catalytic activity">
    <reaction evidence="1">
        <text>ATP + protein L-histidine = ADP + protein N-phospho-L-histidine.</text>
        <dbReference type="EC" id="2.7.13.3"/>
    </reaction>
</comment>
<keyword evidence="7" id="KW-0067">ATP-binding</keyword>
<dbReference type="Pfam" id="PF00989">
    <property type="entry name" value="PAS"/>
    <property type="match status" value="1"/>
</dbReference>
<feature type="domain" description="PAS" evidence="12">
    <location>
        <begin position="251"/>
        <end position="322"/>
    </location>
</feature>
<feature type="domain" description="Response regulatory" evidence="11">
    <location>
        <begin position="757"/>
        <end position="873"/>
    </location>
</feature>
<keyword evidence="6 14" id="KW-0418">Kinase</keyword>
<feature type="domain" description="PAC" evidence="13">
    <location>
        <begin position="448"/>
        <end position="500"/>
    </location>
</feature>
<dbReference type="CDD" id="cd00130">
    <property type="entry name" value="PAS"/>
    <property type="match status" value="4"/>
</dbReference>
<feature type="domain" description="Histidine kinase" evidence="10">
    <location>
        <begin position="513"/>
        <end position="736"/>
    </location>
</feature>
<evidence type="ECO:0000313" key="14">
    <source>
        <dbReference type="EMBL" id="OWK39477.1"/>
    </source>
</evidence>
<sequence length="895" mass="99419">MSANMAAVVEWADDAIFSETLDGVLTSWNPAAGRLYGWTASEAIGRHESFLVPPEKANELDGITTRLSAGKHAEHFETVRIHRDGERIDVAVTFSPILDTDGRLVGISDIGRDICQRKRAERTLQRNEERYRTLIESIPALVFMYDATGKPLLYNRRWYEYTGQTPKDVAADNWHDALHPDDVAGAIAAWDRCKSSRDPYAIEYRLRRADGVYRWFLSQGTALESTEGTEWVGISTDIDDRRGMEESLTSTESRYRRLFEAAQDGILIVDAVSRQVFDVNPFLANLLGYRHDELLGKELWEIGLFRDVESNKAAFRTLQEKGYIRYDDLPLATKDGRPIQVEFVSNVYDVGRDRVIQCNIRDITERKRTEDVLWMRNRVIGAVTQGILITDPKQPDNPIVYASPGFVQMTGYKVGEVLGRNCRFLQGKDTDLEAVARVREAVRAGEPCTVEVLNYQKNGTPFWNELSVSPVRDETGILTHFVGVQVNVTERKKLEEKFRHVQKMEAIGQLAGGVAHDFNNLLTIINGYSEILLQSLPLDDPSRHMVTQIFKAGERSAGLTRQLLAFSRQQVLAPRVLVLNEIVTDTEQMLRRLLGEDVRLTTTLTPNLWAVRADPGQVEQVLMNLAVNAQDAMPTGGRLTIETRNVELDESYVQAHPEARSGPFALLSVTDTGNGIPPDVIARIFEPFFTTKEVGKGTGLGLATVYGIVKQSGGHVGVYSEVGVGTTFKVYLPRAERLPSGSMIARGLRVSPRGAETILLVEDDHGVRGLTRHVLSECGYTVLEAAEGDDAVRLATGRAAPIHLLITDVVMPGPGGLLVAERVTQRHPEVRVLFVSGYTDDAVIRHGILREGVNFLQKPFSPVALTFKVREVLDATEAGTSKAGTGPQLADRAEH</sequence>
<dbReference type="Gene3D" id="1.10.287.130">
    <property type="match status" value="1"/>
</dbReference>
<evidence type="ECO:0000256" key="2">
    <source>
        <dbReference type="ARBA" id="ARBA00012438"/>
    </source>
</evidence>
<evidence type="ECO:0000256" key="8">
    <source>
        <dbReference type="ARBA" id="ARBA00023012"/>
    </source>
</evidence>
<dbReference type="GO" id="GO:0006355">
    <property type="term" value="P:regulation of DNA-templated transcription"/>
    <property type="evidence" value="ECO:0007669"/>
    <property type="project" value="InterPro"/>
</dbReference>
<dbReference type="SUPFAM" id="SSF52172">
    <property type="entry name" value="CheY-like"/>
    <property type="match status" value="1"/>
</dbReference>
<dbReference type="SMART" id="SM00091">
    <property type="entry name" value="PAS"/>
    <property type="match status" value="4"/>
</dbReference>
<feature type="domain" description="PAC" evidence="13">
    <location>
        <begin position="74"/>
        <end position="126"/>
    </location>
</feature>
<evidence type="ECO:0000256" key="4">
    <source>
        <dbReference type="ARBA" id="ARBA00022679"/>
    </source>
</evidence>
<dbReference type="FunFam" id="3.30.450.20:FF:000099">
    <property type="entry name" value="Sensory box sensor histidine kinase"/>
    <property type="match status" value="1"/>
</dbReference>
<feature type="domain" description="PAS" evidence="12">
    <location>
        <begin position="378"/>
        <end position="445"/>
    </location>
</feature>
<dbReference type="InterPro" id="IPR003661">
    <property type="entry name" value="HisK_dim/P_dom"/>
</dbReference>
<dbReference type="PROSITE" id="PS50109">
    <property type="entry name" value="HIS_KIN"/>
    <property type="match status" value="1"/>
</dbReference>
<dbReference type="InterPro" id="IPR003594">
    <property type="entry name" value="HATPase_dom"/>
</dbReference>
<keyword evidence="8" id="KW-0902">Two-component regulatory system</keyword>
<dbReference type="NCBIfam" id="TIGR00229">
    <property type="entry name" value="sensory_box"/>
    <property type="match status" value="4"/>
</dbReference>
<dbReference type="PROSITE" id="PS50113">
    <property type="entry name" value="PAC"/>
    <property type="match status" value="3"/>
</dbReference>
<feature type="domain" description="PAS" evidence="12">
    <location>
        <begin position="127"/>
        <end position="182"/>
    </location>
</feature>
<name>A0A225DTM9_9BACT</name>
<evidence type="ECO:0000256" key="3">
    <source>
        <dbReference type="ARBA" id="ARBA00022553"/>
    </source>
</evidence>
<evidence type="ECO:0000259" key="12">
    <source>
        <dbReference type="PROSITE" id="PS50112"/>
    </source>
</evidence>
<dbReference type="SMART" id="SM00086">
    <property type="entry name" value="PAC"/>
    <property type="match status" value="4"/>
</dbReference>
<dbReference type="Pfam" id="PF02518">
    <property type="entry name" value="HATPase_c"/>
    <property type="match status" value="1"/>
</dbReference>
<reference evidence="15" key="1">
    <citation type="submission" date="2017-06" db="EMBL/GenBank/DDBJ databases">
        <title>Genome analysis of Fimbriiglobus ruber SP5, the first member of the order Planctomycetales with confirmed chitinolytic capability.</title>
        <authorList>
            <person name="Ravin N.V."/>
            <person name="Rakitin A.L."/>
            <person name="Ivanova A.A."/>
            <person name="Beletsky A.V."/>
            <person name="Kulichevskaya I.S."/>
            <person name="Mardanov A.V."/>
            <person name="Dedysh S.N."/>
        </authorList>
    </citation>
    <scope>NUCLEOTIDE SEQUENCE [LARGE SCALE GENOMIC DNA]</scope>
    <source>
        <strain evidence="15">SP5</strain>
    </source>
</reference>
<keyword evidence="3 9" id="KW-0597">Phosphoprotein</keyword>
<dbReference type="SMART" id="SM00388">
    <property type="entry name" value="HisKA"/>
    <property type="match status" value="1"/>
</dbReference>
<evidence type="ECO:0000256" key="7">
    <source>
        <dbReference type="ARBA" id="ARBA00022840"/>
    </source>
</evidence>
<evidence type="ECO:0000259" key="11">
    <source>
        <dbReference type="PROSITE" id="PS50110"/>
    </source>
</evidence>
<evidence type="ECO:0000256" key="9">
    <source>
        <dbReference type="PROSITE-ProRule" id="PRU00169"/>
    </source>
</evidence>
<dbReference type="AlphaFoldDB" id="A0A225DTM9"/>
<accession>A0A225DTM9</accession>
<dbReference type="Pfam" id="PF00512">
    <property type="entry name" value="HisKA"/>
    <property type="match status" value="1"/>
</dbReference>
<gene>
    <name evidence="14" type="ORF">FRUB_06040</name>
</gene>
<dbReference type="Proteomes" id="UP000214646">
    <property type="component" value="Unassembled WGS sequence"/>
</dbReference>
<dbReference type="InterPro" id="IPR036890">
    <property type="entry name" value="HATPase_C_sf"/>
</dbReference>
<dbReference type="Gene3D" id="3.40.50.2300">
    <property type="match status" value="1"/>
</dbReference>
<dbReference type="Gene3D" id="3.30.450.20">
    <property type="entry name" value="PAS domain"/>
    <property type="match status" value="4"/>
</dbReference>
<dbReference type="InterPro" id="IPR000700">
    <property type="entry name" value="PAS-assoc_C"/>
</dbReference>
<dbReference type="Pfam" id="PF08447">
    <property type="entry name" value="PAS_3"/>
    <property type="match status" value="1"/>
</dbReference>
<dbReference type="Pfam" id="PF00072">
    <property type="entry name" value="Response_reg"/>
    <property type="match status" value="1"/>
</dbReference>
<dbReference type="InterPro" id="IPR036097">
    <property type="entry name" value="HisK_dim/P_sf"/>
</dbReference>
<proteinExistence type="predicted"/>
<protein>
    <recommendedName>
        <fullName evidence="2">histidine kinase</fullName>
        <ecNumber evidence="2">2.7.13.3</ecNumber>
    </recommendedName>
</protein>
<keyword evidence="15" id="KW-1185">Reference proteome</keyword>
<dbReference type="InterPro" id="IPR001610">
    <property type="entry name" value="PAC"/>
</dbReference>
<dbReference type="PANTHER" id="PTHR43065">
    <property type="entry name" value="SENSOR HISTIDINE KINASE"/>
    <property type="match status" value="1"/>
</dbReference>
<feature type="modified residue" description="4-aspartylphosphate" evidence="9">
    <location>
        <position position="808"/>
    </location>
</feature>
<dbReference type="Gene3D" id="3.30.565.10">
    <property type="entry name" value="Histidine kinase-like ATPase, C-terminal domain"/>
    <property type="match status" value="1"/>
</dbReference>
<keyword evidence="4" id="KW-0808">Transferase</keyword>
<dbReference type="SUPFAM" id="SSF55785">
    <property type="entry name" value="PYP-like sensor domain (PAS domain)"/>
    <property type="match status" value="4"/>
</dbReference>
<dbReference type="InterPro" id="IPR035965">
    <property type="entry name" value="PAS-like_dom_sf"/>
</dbReference>
<dbReference type="PRINTS" id="PR00344">
    <property type="entry name" value="BCTRLSENSOR"/>
</dbReference>
<dbReference type="GO" id="GO:0000155">
    <property type="term" value="F:phosphorelay sensor kinase activity"/>
    <property type="evidence" value="ECO:0007669"/>
    <property type="project" value="InterPro"/>
</dbReference>